<organism evidence="1 2">
    <name type="scientific">Tsukamurella asaccharolytica</name>
    <dbReference type="NCBI Taxonomy" id="2592067"/>
    <lineage>
        <taxon>Bacteria</taxon>
        <taxon>Bacillati</taxon>
        <taxon>Actinomycetota</taxon>
        <taxon>Actinomycetes</taxon>
        <taxon>Mycobacteriales</taxon>
        <taxon>Tsukamurellaceae</taxon>
        <taxon>Tsukamurella</taxon>
    </lineage>
</organism>
<comment type="caution">
    <text evidence="1">The sequence shown here is derived from an EMBL/GenBank/DDBJ whole genome shotgun (WGS) entry which is preliminary data.</text>
</comment>
<gene>
    <name evidence="1" type="ORF">FK529_02460</name>
</gene>
<name>A0A5C5RGC5_9ACTN</name>
<evidence type="ECO:0000313" key="2">
    <source>
        <dbReference type="Proteomes" id="UP000317291"/>
    </source>
</evidence>
<protein>
    <submittedName>
        <fullName evidence="1">Uncharacterized protein</fullName>
    </submittedName>
</protein>
<proteinExistence type="predicted"/>
<accession>A0A5C5RGC5</accession>
<dbReference type="EMBL" id="VIGW01000001">
    <property type="protein sequence ID" value="TWS21473.1"/>
    <property type="molecule type" value="Genomic_DNA"/>
</dbReference>
<dbReference type="Proteomes" id="UP000317291">
    <property type="component" value="Unassembled WGS sequence"/>
</dbReference>
<evidence type="ECO:0000313" key="1">
    <source>
        <dbReference type="EMBL" id="TWS21473.1"/>
    </source>
</evidence>
<keyword evidence="2" id="KW-1185">Reference proteome</keyword>
<sequence length="213" mass="24119">MHLEVRYCELWNSWYYEGVDPIPADEASSLFESTERDFSLSAVVGKTGFFERKEQPMFVVRASLSGTQVLVLNNSGSEVQSYSYRNIDKERMFLFGYTRHEYADSSLYTPNSYADRTYKWGFSEDGTFEFATIVPGTETDWGNVHSGLDTSILWRERAKFGDWRNLTVVGIIGEAVEGFVGIEWPDVTIDDHGRAHVDSATDVISVANFPATD</sequence>
<dbReference type="OrthoDB" id="9951593at2"/>
<reference evidence="1 2" key="1">
    <citation type="submission" date="2019-06" db="EMBL/GenBank/DDBJ databases">
        <title>Tsukamurella conjunctivitidis sp. nov., Tsukamurella assacharolytica sp. nov. and Tsukamurella sputae sp. nov. isolated from patients with conjunctivitis, bacteraemia (lymphoma) and respiratory infection (sputum) in Hong Kong.</title>
        <authorList>
            <person name="Teng J.L.L."/>
            <person name="Lee H.H."/>
            <person name="Fong J.Y.H."/>
            <person name="Fok K.M.N."/>
            <person name="Lau S.K.P."/>
            <person name="Woo P.C.Y."/>
        </authorList>
    </citation>
    <scope>NUCLEOTIDE SEQUENCE [LARGE SCALE GENOMIC DNA]</scope>
    <source>
        <strain evidence="1 2">HKU71</strain>
    </source>
</reference>
<dbReference type="AlphaFoldDB" id="A0A5C5RGC5"/>
<dbReference type="RefSeq" id="WP_146559222.1">
    <property type="nucleotide sequence ID" value="NZ_VIGW01000001.1"/>
</dbReference>